<feature type="domain" description="Helicase C-terminal" evidence="6">
    <location>
        <begin position="256"/>
        <end position="452"/>
    </location>
</feature>
<dbReference type="Pfam" id="PF00270">
    <property type="entry name" value="DEAD"/>
    <property type="match status" value="1"/>
</dbReference>
<dbReference type="SUPFAM" id="SSF52540">
    <property type="entry name" value="P-loop containing nucleoside triphosphate hydrolases"/>
    <property type="match status" value="1"/>
</dbReference>
<evidence type="ECO:0000313" key="8">
    <source>
        <dbReference type="Proteomes" id="UP000594892"/>
    </source>
</evidence>
<dbReference type="GeneID" id="45699065"/>
<dbReference type="Proteomes" id="UP000594892">
    <property type="component" value="Chromosome 2"/>
</dbReference>
<proteinExistence type="predicted"/>
<name>A0AAP9Y0S8_BURGL</name>
<dbReference type="EMBL" id="CP065601">
    <property type="protein sequence ID" value="QPQ91649.1"/>
    <property type="molecule type" value="Genomic_DNA"/>
</dbReference>
<dbReference type="GO" id="GO:0004386">
    <property type="term" value="F:helicase activity"/>
    <property type="evidence" value="ECO:0007669"/>
    <property type="project" value="UniProtKB-KW"/>
</dbReference>
<dbReference type="InterPro" id="IPR027417">
    <property type="entry name" value="P-loop_NTPase"/>
</dbReference>
<dbReference type="Gene3D" id="3.40.50.300">
    <property type="entry name" value="P-loop containing nucleotide triphosphate hydrolases"/>
    <property type="match status" value="2"/>
</dbReference>
<evidence type="ECO:0000256" key="4">
    <source>
        <dbReference type="ARBA" id="ARBA00022840"/>
    </source>
</evidence>
<accession>A0AAP9Y0S8</accession>
<dbReference type="InterPro" id="IPR001650">
    <property type="entry name" value="Helicase_C-like"/>
</dbReference>
<protein>
    <submittedName>
        <fullName evidence="7">DEAD/DEAH box helicase</fullName>
    </submittedName>
</protein>
<sequence>MKYELPDEHGLSDQTVEKLVFKEGDDYSLTDAQFSALKAGVGRGESVLVVSPTSTGKTQIAIWAIANGLEKNCRTVYLLTHRALAKQKFDDFRSTLIDSHLNGDLTSLVIATGDSIEAADGSIPRNPLQAPLVVATYEKYLALLSASGVPTDMRSTVVVCDEIQLIGDENRGQNVEVLLTLMRNAGWRQFVGLSAVLETRDAQELAQWLGVSLVMEMRREKQLRYECWANDGIHSVATGAPDNIVRTAHAAGVRLDIASVLKTLLGQTPAPSPIIVFCSSRKQTYELADNHYTALSGGATGQLSLAFDALPATSATSLLAKYLPHRFAVHSADLTEEEREVIESHLSEGKLDVVFATTTLAAGVNFPLGAAIISWERWNSDKRMYEPIPASEFHNMAGRVGRMGFEHDYGRVVYIADREQKARASSHYLDLGSLPPLTSRINPTRFDQLALQLVASGLCTSRSEVDTLVKSTLSGLREQDRNTSAFEKWSPILNESVNFLVNERLLIESTLGRLVATQLGKAIAHSGLLPETGIVVAQHLARHAAALSNYLPTHLNTGDPNRLAFLSIAMCFSSPEFRGGRREKRTRFLPYQLGSGMLIDADSYSSELIEPTWQADPDPINATKITLDWINGATLRDLENLFLTLSAGQLREMFGNVSWILQGVAAIIEAATDIRTSGATRPSYLSIPDGDLANLRKLPRYLRRLAIRISEGLPDDVIWMTWLNMRGADFSLTRTEILSLRLRGFTSLDQLMLGEPQADKIRIQAFEKARPSPQAKANWLRDTAREWKKQQRQRTAERHAVRAKKCPHSQHVNAYYSARGTAFETAFESVLSLLKIDFQRLDDKGITGAPDYLLRLSGSPDIIVELKSKTNDKLVDYNSAVEVLAASEVHGYKGTFCVTLCHPGVDPSVPSVINSCGRLSVVESHDLGEALLRICEGNLTQDQLWQWLATPGQAKAEDLPFKSYS</sequence>
<evidence type="ECO:0000313" key="7">
    <source>
        <dbReference type="EMBL" id="QPQ91649.1"/>
    </source>
</evidence>
<evidence type="ECO:0000256" key="3">
    <source>
        <dbReference type="ARBA" id="ARBA00022806"/>
    </source>
</evidence>
<dbReference type="SMART" id="SM00487">
    <property type="entry name" value="DEXDc"/>
    <property type="match status" value="1"/>
</dbReference>
<evidence type="ECO:0000259" key="6">
    <source>
        <dbReference type="PROSITE" id="PS51194"/>
    </source>
</evidence>
<organism evidence="7 8">
    <name type="scientific">Burkholderia glumae</name>
    <name type="common">Pseudomonas glumae</name>
    <dbReference type="NCBI Taxonomy" id="337"/>
    <lineage>
        <taxon>Bacteria</taxon>
        <taxon>Pseudomonadati</taxon>
        <taxon>Pseudomonadota</taxon>
        <taxon>Betaproteobacteria</taxon>
        <taxon>Burkholderiales</taxon>
        <taxon>Burkholderiaceae</taxon>
        <taxon>Burkholderia</taxon>
    </lineage>
</organism>
<dbReference type="PANTHER" id="PTHR47961">
    <property type="entry name" value="DNA POLYMERASE THETA, PUTATIVE (AFU_ORTHOLOGUE AFUA_1G05260)-RELATED"/>
    <property type="match status" value="1"/>
</dbReference>
<dbReference type="AlphaFoldDB" id="A0AAP9Y0S8"/>
<dbReference type="InterPro" id="IPR011545">
    <property type="entry name" value="DEAD/DEAH_box_helicase_dom"/>
</dbReference>
<keyword evidence="3 7" id="KW-0347">Helicase</keyword>
<keyword evidence="1" id="KW-0547">Nucleotide-binding</keyword>
<dbReference type="PROSITE" id="PS51192">
    <property type="entry name" value="HELICASE_ATP_BIND_1"/>
    <property type="match status" value="1"/>
</dbReference>
<dbReference type="GO" id="GO:0003676">
    <property type="term" value="F:nucleic acid binding"/>
    <property type="evidence" value="ECO:0007669"/>
    <property type="project" value="InterPro"/>
</dbReference>
<dbReference type="InterPro" id="IPR050474">
    <property type="entry name" value="Hel308_SKI2-like"/>
</dbReference>
<dbReference type="SMART" id="SM00490">
    <property type="entry name" value="HELICc"/>
    <property type="match status" value="1"/>
</dbReference>
<dbReference type="GO" id="GO:0016787">
    <property type="term" value="F:hydrolase activity"/>
    <property type="evidence" value="ECO:0007669"/>
    <property type="project" value="UniProtKB-KW"/>
</dbReference>
<feature type="domain" description="Helicase ATP-binding" evidence="5">
    <location>
        <begin position="38"/>
        <end position="215"/>
    </location>
</feature>
<dbReference type="PANTHER" id="PTHR47961:SF1">
    <property type="entry name" value="ATP-DEPENDENT HELICASE MJ1401-RELATED"/>
    <property type="match status" value="1"/>
</dbReference>
<keyword evidence="4" id="KW-0067">ATP-binding</keyword>
<keyword evidence="2" id="KW-0378">Hydrolase</keyword>
<evidence type="ECO:0000256" key="2">
    <source>
        <dbReference type="ARBA" id="ARBA00022801"/>
    </source>
</evidence>
<dbReference type="RefSeq" id="WP_144415948.1">
    <property type="nucleotide sequence ID" value="NZ_CP033672.1"/>
</dbReference>
<evidence type="ECO:0000259" key="5">
    <source>
        <dbReference type="PROSITE" id="PS51192"/>
    </source>
</evidence>
<dbReference type="Pfam" id="PF00271">
    <property type="entry name" value="Helicase_C"/>
    <property type="match status" value="1"/>
</dbReference>
<reference evidence="7 8" key="1">
    <citation type="submission" date="2020-12" db="EMBL/GenBank/DDBJ databases">
        <title>FDA dAtabase for Regulatory Grade micrObial Sequences (FDA-ARGOS): Supporting development and validation of Infectious Disease Dx tests.</title>
        <authorList>
            <person name="Minogue T."/>
            <person name="Wolcott M."/>
            <person name="Wasieloski L."/>
            <person name="Aguilar W."/>
            <person name="Moore D."/>
            <person name="Jaissle J."/>
            <person name="Tallon L."/>
            <person name="Sadzewicz L."/>
            <person name="Zhao X."/>
            <person name="Boylan J."/>
            <person name="Ott S."/>
            <person name="Bowen H."/>
            <person name="Vavikolanu K."/>
            <person name="Mehta A."/>
            <person name="Aluvathingal J."/>
            <person name="Nadendla S."/>
            <person name="Yan Y."/>
            <person name="Sichtig H."/>
        </authorList>
    </citation>
    <scope>NUCLEOTIDE SEQUENCE [LARGE SCALE GENOMIC DNA]</scope>
    <source>
        <strain evidence="7 8">FDAARGOS_949</strain>
    </source>
</reference>
<dbReference type="GO" id="GO:0005524">
    <property type="term" value="F:ATP binding"/>
    <property type="evidence" value="ECO:0007669"/>
    <property type="project" value="UniProtKB-KW"/>
</dbReference>
<dbReference type="CDD" id="cd17921">
    <property type="entry name" value="DEXHc_Ski2"/>
    <property type="match status" value="1"/>
</dbReference>
<dbReference type="PROSITE" id="PS51194">
    <property type="entry name" value="HELICASE_CTER"/>
    <property type="match status" value="1"/>
</dbReference>
<evidence type="ECO:0000256" key="1">
    <source>
        <dbReference type="ARBA" id="ARBA00022741"/>
    </source>
</evidence>
<dbReference type="Gene3D" id="1.10.3380.30">
    <property type="match status" value="1"/>
</dbReference>
<gene>
    <name evidence="7" type="ORF">I6H06_21190</name>
</gene>
<dbReference type="InterPro" id="IPR014001">
    <property type="entry name" value="Helicase_ATP-bd"/>
</dbReference>